<dbReference type="GO" id="GO:0005737">
    <property type="term" value="C:cytoplasm"/>
    <property type="evidence" value="ECO:0007669"/>
    <property type="project" value="UniProtKB-ARBA"/>
</dbReference>
<keyword evidence="9" id="KW-1185">Reference proteome</keyword>
<reference evidence="8 9" key="1">
    <citation type="submission" date="2024-06" db="EMBL/GenBank/DDBJ databases">
        <authorList>
            <person name="Pan Q."/>
            <person name="Wen M."/>
            <person name="Jouanno E."/>
            <person name="Zahm M."/>
            <person name="Klopp C."/>
            <person name="Cabau C."/>
            <person name="Louis A."/>
            <person name="Berthelot C."/>
            <person name="Parey E."/>
            <person name="Roest Crollius H."/>
            <person name="Montfort J."/>
            <person name="Robinson-Rechavi M."/>
            <person name="Bouchez O."/>
            <person name="Lampietro C."/>
            <person name="Lopez Roques C."/>
            <person name="Donnadieu C."/>
            <person name="Postlethwait J."/>
            <person name="Bobe J."/>
            <person name="Verreycken H."/>
            <person name="Guiguen Y."/>
        </authorList>
    </citation>
    <scope>NUCLEOTIDE SEQUENCE [LARGE SCALE GENOMIC DNA]</scope>
    <source>
        <strain evidence="8">Up_M1</strain>
        <tissue evidence="8">Testis</tissue>
    </source>
</reference>
<proteinExistence type="inferred from homology"/>
<comment type="caution">
    <text evidence="8">The sequence shown here is derived from an EMBL/GenBank/DDBJ whole genome shotgun (WGS) entry which is preliminary data.</text>
</comment>
<dbReference type="Gene3D" id="3.40.50.1460">
    <property type="match status" value="1"/>
</dbReference>
<dbReference type="GO" id="GO:0051604">
    <property type="term" value="P:protein maturation"/>
    <property type="evidence" value="ECO:0007669"/>
    <property type="project" value="UniProtKB-ARBA"/>
</dbReference>
<dbReference type="InterPro" id="IPR015917">
    <property type="entry name" value="Pept_C14A"/>
</dbReference>
<feature type="domain" description="Caspase family p10" evidence="5">
    <location>
        <begin position="303"/>
        <end position="394"/>
    </location>
</feature>
<dbReference type="InterPro" id="IPR001309">
    <property type="entry name" value="Pept_C14_p20"/>
</dbReference>
<dbReference type="PROSITE" id="PS50209">
    <property type="entry name" value="CARD"/>
    <property type="match status" value="1"/>
</dbReference>
<dbReference type="PROSITE" id="PS50208">
    <property type="entry name" value="CASPASE_P20"/>
    <property type="match status" value="1"/>
</dbReference>
<dbReference type="GO" id="GO:0006915">
    <property type="term" value="P:apoptotic process"/>
    <property type="evidence" value="ECO:0007669"/>
    <property type="project" value="UniProtKB-KW"/>
</dbReference>
<comment type="similarity">
    <text evidence="1 4">Belongs to the peptidase C14A family.</text>
</comment>
<dbReference type="CDD" id="cd00032">
    <property type="entry name" value="CASc"/>
    <property type="match status" value="1"/>
</dbReference>
<feature type="domain" description="Caspase family p20" evidence="6">
    <location>
        <begin position="129"/>
        <end position="275"/>
    </location>
</feature>
<feature type="domain" description="CARD" evidence="7">
    <location>
        <begin position="1"/>
        <end position="77"/>
    </location>
</feature>
<dbReference type="SMART" id="SM00115">
    <property type="entry name" value="CASc"/>
    <property type="match status" value="1"/>
</dbReference>
<dbReference type="GO" id="GO:0004197">
    <property type="term" value="F:cysteine-type endopeptidase activity"/>
    <property type="evidence" value="ECO:0007669"/>
    <property type="project" value="UniProtKB-ARBA"/>
</dbReference>
<dbReference type="Pfam" id="PF00656">
    <property type="entry name" value="Peptidase_C14"/>
    <property type="match status" value="2"/>
</dbReference>
<dbReference type="InterPro" id="IPR011029">
    <property type="entry name" value="DEATH-like_dom_sf"/>
</dbReference>
<feature type="active site" evidence="3">
    <location>
        <position position="271"/>
    </location>
</feature>
<evidence type="ECO:0000259" key="5">
    <source>
        <dbReference type="PROSITE" id="PS50207"/>
    </source>
</evidence>
<dbReference type="InterPro" id="IPR002138">
    <property type="entry name" value="Pept_C14_p10"/>
</dbReference>
<evidence type="ECO:0008006" key="10">
    <source>
        <dbReference type="Google" id="ProtNLM"/>
    </source>
</evidence>
<evidence type="ECO:0000259" key="6">
    <source>
        <dbReference type="PROSITE" id="PS50208"/>
    </source>
</evidence>
<evidence type="ECO:0000256" key="1">
    <source>
        <dbReference type="ARBA" id="ARBA00010134"/>
    </source>
</evidence>
<dbReference type="PROSITE" id="PS01122">
    <property type="entry name" value="CASPASE_CYS"/>
    <property type="match status" value="1"/>
</dbReference>
<dbReference type="SUPFAM" id="SSF47986">
    <property type="entry name" value="DEATH domain"/>
    <property type="match status" value="1"/>
</dbReference>
<dbReference type="EMBL" id="JAGEUA010000009">
    <property type="protein sequence ID" value="KAL0966357.1"/>
    <property type="molecule type" value="Genomic_DNA"/>
</dbReference>
<dbReference type="InterPro" id="IPR033139">
    <property type="entry name" value="Caspase_cys_AS"/>
</dbReference>
<accession>A0ABD0WPZ6</accession>
<evidence type="ECO:0000259" key="7">
    <source>
        <dbReference type="PROSITE" id="PS50209"/>
    </source>
</evidence>
<gene>
    <name evidence="8" type="ORF">UPYG_G00294310</name>
</gene>
<evidence type="ECO:0000256" key="2">
    <source>
        <dbReference type="ARBA" id="ARBA00022703"/>
    </source>
</evidence>
<dbReference type="CDD" id="cd01671">
    <property type="entry name" value="CARD"/>
    <property type="match status" value="1"/>
</dbReference>
<dbReference type="PANTHER" id="PTHR48169">
    <property type="entry name" value="DED DOMAIN-CONTAINING PROTEIN"/>
    <property type="match status" value="1"/>
</dbReference>
<dbReference type="PRINTS" id="PR00376">
    <property type="entry name" value="IL1BCENZYME"/>
</dbReference>
<dbReference type="PIRSF" id="PIRSF038001">
    <property type="entry name" value="Caspase_ICE"/>
    <property type="match status" value="1"/>
</dbReference>
<protein>
    <recommendedName>
        <fullName evidence="10">Caspase-8-like</fullName>
    </recommendedName>
</protein>
<evidence type="ECO:0000256" key="3">
    <source>
        <dbReference type="PIRSR" id="PIRSR038001-1"/>
    </source>
</evidence>
<dbReference type="SUPFAM" id="SSF52129">
    <property type="entry name" value="Caspase-like"/>
    <property type="match status" value="1"/>
</dbReference>
<organism evidence="8 9">
    <name type="scientific">Umbra pygmaea</name>
    <name type="common">Eastern mudminnow</name>
    <dbReference type="NCBI Taxonomy" id="75934"/>
    <lineage>
        <taxon>Eukaryota</taxon>
        <taxon>Metazoa</taxon>
        <taxon>Chordata</taxon>
        <taxon>Craniata</taxon>
        <taxon>Vertebrata</taxon>
        <taxon>Euteleostomi</taxon>
        <taxon>Actinopterygii</taxon>
        <taxon>Neopterygii</taxon>
        <taxon>Teleostei</taxon>
        <taxon>Protacanthopterygii</taxon>
        <taxon>Esociformes</taxon>
        <taxon>Umbridae</taxon>
        <taxon>Umbra</taxon>
    </lineage>
</organism>
<dbReference type="PROSITE" id="PS50207">
    <property type="entry name" value="CASPASE_P10"/>
    <property type="match status" value="1"/>
</dbReference>
<dbReference type="InterPro" id="IPR011600">
    <property type="entry name" value="Pept_C14_caspase"/>
</dbReference>
<dbReference type="PANTHER" id="PTHR48169:SF7">
    <property type="entry name" value="CASPASE 10"/>
    <property type="match status" value="1"/>
</dbReference>
<name>A0ABD0WPZ6_UMBPY</name>
<dbReference type="InterPro" id="IPR029030">
    <property type="entry name" value="Caspase-like_dom_sf"/>
</dbReference>
<dbReference type="GO" id="GO:0043067">
    <property type="term" value="P:regulation of programmed cell death"/>
    <property type="evidence" value="ECO:0007669"/>
    <property type="project" value="UniProtKB-ARBA"/>
</dbReference>
<dbReference type="AlphaFoldDB" id="A0ABD0WPZ6"/>
<evidence type="ECO:0000313" key="8">
    <source>
        <dbReference type="EMBL" id="KAL0966357.1"/>
    </source>
</evidence>
<dbReference type="InterPro" id="IPR001315">
    <property type="entry name" value="CARD"/>
</dbReference>
<evidence type="ECO:0000313" key="9">
    <source>
        <dbReference type="Proteomes" id="UP001557470"/>
    </source>
</evidence>
<dbReference type="Proteomes" id="UP001557470">
    <property type="component" value="Unassembled WGS sequence"/>
</dbReference>
<sequence length="400" mass="45187">METIKNNKTLIMDILSADSSYILQHVEQRRLITRREYNNLHIPNQSNEKTIINLLDKLMGKDDKTCKDFLALLEKQDIVETFPRLREISKNTNLPSDHTSGPVQPLLFPQQASVTGGNQLSLYEMSSVPRGICLIINNENFQKSKTRTGTEKDAMALAKVFSRLKFTVVKCQDKTAAEIRNVLKVVSELNELSDLKKCAVKTWVAGQFTELEHLPKHGDAFVCCILSHGEKEGVCGTDEMVVHTRDILSPFNGSNCSKLVEKPKLFFIQACRGGDEQDGVPVYKKRKVEEMDRVLETDNIPVQEYTLPIRSDFLVFMANVEQYVSVREPASGSWFIQSLCRQLEESCTRATDIHDILTKVKAEVSKKEAKIDSMQVKQSPEVTETLTKKLIFPAENTATS</sequence>
<feature type="active site" evidence="3">
    <location>
        <position position="228"/>
    </location>
</feature>
<evidence type="ECO:0000256" key="4">
    <source>
        <dbReference type="RuleBase" id="RU003971"/>
    </source>
</evidence>
<dbReference type="Gene3D" id="1.10.533.10">
    <property type="entry name" value="Death Domain, Fas"/>
    <property type="match status" value="1"/>
</dbReference>
<keyword evidence="2" id="KW-0053">Apoptosis</keyword>